<geneLocation type="plasmid" evidence="1 2">
    <name>unnamed1</name>
</geneLocation>
<dbReference type="Proteomes" id="UP001229952">
    <property type="component" value="Plasmid unnamed1"/>
</dbReference>
<name>A0ABY9IHW0_9ACTN</name>
<accession>A0ABY9IHW0</accession>
<keyword evidence="2" id="KW-1185">Reference proteome</keyword>
<reference evidence="1 2" key="1">
    <citation type="submission" date="2023-03" db="EMBL/GenBank/DDBJ databases">
        <title>Isolation and description of six Streptomyces strains from soil environments, able to metabolize different microbial glucans.</title>
        <authorList>
            <person name="Widen T."/>
            <person name="Larsbrink J."/>
        </authorList>
    </citation>
    <scope>NUCLEOTIDE SEQUENCE [LARGE SCALE GENOMIC DNA]</scope>
    <source>
        <strain evidence="1 2">Mut2</strain>
        <plasmid evidence="1 2">unnamed1</plasmid>
    </source>
</reference>
<evidence type="ECO:0000313" key="2">
    <source>
        <dbReference type="Proteomes" id="UP001229952"/>
    </source>
</evidence>
<organism evidence="1 2">
    <name type="scientific">Streptomyces laculatispora</name>
    <dbReference type="NCBI Taxonomy" id="887464"/>
    <lineage>
        <taxon>Bacteria</taxon>
        <taxon>Bacillati</taxon>
        <taxon>Actinomycetota</taxon>
        <taxon>Actinomycetes</taxon>
        <taxon>Kitasatosporales</taxon>
        <taxon>Streptomycetaceae</taxon>
        <taxon>Streptomyces</taxon>
    </lineage>
</organism>
<protein>
    <submittedName>
        <fullName evidence="1">AAA family ATPase</fullName>
    </submittedName>
</protein>
<dbReference type="EMBL" id="CP120993">
    <property type="protein sequence ID" value="WLQ45642.1"/>
    <property type="molecule type" value="Genomic_DNA"/>
</dbReference>
<keyword evidence="1" id="KW-0614">Plasmid</keyword>
<sequence length="291" mass="31590">MLYHAAMQTVQTPPMAKALTLARRLWLASGPRSEGQLHLAVDGPGETGMTTVLRKIGRAFEGIVHAQLPADATRIPVIHINAPLAPSSKLDMSIPFAEFLGFRHTKDPETGGRSTDMTGPVCHVMKTRRTRLVLVDGIDRLDNSELSTAFDYFGYLAAECDVCFVYCGTGAREIANDARHGKHPSPPSSGSGGIPTLPVLPIPYSPDDHALFHEIVKFFDQSLRLHHHTPGDLLSLAEHLHRRTGGYMKPLSQLICHSAQEAIETGAEAITAELLDNQLVGAFNEDPLLPG</sequence>
<gene>
    <name evidence="1" type="ORF">P8A22_38125</name>
</gene>
<evidence type="ECO:0000313" key="1">
    <source>
        <dbReference type="EMBL" id="WLQ45642.1"/>
    </source>
</evidence>
<proteinExistence type="predicted"/>
<dbReference type="RefSeq" id="WP_306092788.1">
    <property type="nucleotide sequence ID" value="NZ_CP120993.1"/>
</dbReference>